<evidence type="ECO:0000256" key="5">
    <source>
        <dbReference type="ARBA" id="ARBA00023163"/>
    </source>
</evidence>
<organism evidence="9 10">
    <name type="scientific">Pontiella agarivorans</name>
    <dbReference type="NCBI Taxonomy" id="3038953"/>
    <lineage>
        <taxon>Bacteria</taxon>
        <taxon>Pseudomonadati</taxon>
        <taxon>Kiritimatiellota</taxon>
        <taxon>Kiritimatiellia</taxon>
        <taxon>Kiritimatiellales</taxon>
        <taxon>Pontiellaceae</taxon>
        <taxon>Pontiella</taxon>
    </lineage>
</organism>
<evidence type="ECO:0000256" key="6">
    <source>
        <dbReference type="PROSITE-ProRule" id="PRU00169"/>
    </source>
</evidence>
<comment type="caution">
    <text evidence="9">The sequence shown here is derived from an EMBL/GenBank/DDBJ whole genome shotgun (WGS) entry which is preliminary data.</text>
</comment>
<evidence type="ECO:0000259" key="8">
    <source>
        <dbReference type="PROSITE" id="PS50110"/>
    </source>
</evidence>
<keyword evidence="4" id="KW-0238">DNA-binding</keyword>
<keyword evidence="2" id="KW-0067">ATP-binding</keyword>
<evidence type="ECO:0000256" key="1">
    <source>
        <dbReference type="ARBA" id="ARBA00022741"/>
    </source>
</evidence>
<dbReference type="Gene3D" id="1.10.10.60">
    <property type="entry name" value="Homeodomain-like"/>
    <property type="match status" value="1"/>
</dbReference>
<dbReference type="CDD" id="cd00009">
    <property type="entry name" value="AAA"/>
    <property type="match status" value="1"/>
</dbReference>
<dbReference type="PROSITE" id="PS50045">
    <property type="entry name" value="SIGMA54_INTERACT_4"/>
    <property type="match status" value="1"/>
</dbReference>
<evidence type="ECO:0000256" key="3">
    <source>
        <dbReference type="ARBA" id="ARBA00023015"/>
    </source>
</evidence>
<keyword evidence="6" id="KW-0597">Phosphoprotein</keyword>
<dbReference type="InterPro" id="IPR011006">
    <property type="entry name" value="CheY-like_superfamily"/>
</dbReference>
<dbReference type="InterPro" id="IPR003593">
    <property type="entry name" value="AAA+_ATPase"/>
</dbReference>
<dbReference type="Gene3D" id="1.10.8.60">
    <property type="match status" value="1"/>
</dbReference>
<name>A0ABU5MSS8_9BACT</name>
<dbReference type="PANTHER" id="PTHR32071">
    <property type="entry name" value="TRANSCRIPTIONAL REGULATORY PROTEIN"/>
    <property type="match status" value="1"/>
</dbReference>
<dbReference type="PROSITE" id="PS00676">
    <property type="entry name" value="SIGMA54_INTERACT_2"/>
    <property type="match status" value="1"/>
</dbReference>
<feature type="domain" description="Response regulatory" evidence="8">
    <location>
        <begin position="11"/>
        <end position="125"/>
    </location>
</feature>
<feature type="domain" description="Sigma-54 factor interaction" evidence="7">
    <location>
        <begin position="157"/>
        <end position="382"/>
    </location>
</feature>
<evidence type="ECO:0000313" key="10">
    <source>
        <dbReference type="Proteomes" id="UP001290861"/>
    </source>
</evidence>
<keyword evidence="10" id="KW-1185">Reference proteome</keyword>
<dbReference type="InterPro" id="IPR025943">
    <property type="entry name" value="Sigma_54_int_dom_ATP-bd_2"/>
</dbReference>
<gene>
    <name evidence="9" type="ORF">P9H32_01370</name>
</gene>
<proteinExistence type="predicted"/>
<dbReference type="RefSeq" id="WP_322607063.1">
    <property type="nucleotide sequence ID" value="NZ_JARVCO010000002.1"/>
</dbReference>
<reference evidence="9 10" key="1">
    <citation type="journal article" date="2024" name="Appl. Environ. Microbiol.">
        <title>Pontiella agarivorans sp. nov., a novel marine anaerobic bacterium capable of degrading macroalgal polysaccharides and fixing nitrogen.</title>
        <authorList>
            <person name="Liu N."/>
            <person name="Kivenson V."/>
            <person name="Peng X."/>
            <person name="Cui Z."/>
            <person name="Lankiewicz T.S."/>
            <person name="Gosselin K.M."/>
            <person name="English C.J."/>
            <person name="Blair E.M."/>
            <person name="O'Malley M.A."/>
            <person name="Valentine D.L."/>
        </authorList>
    </citation>
    <scope>NUCLEOTIDE SEQUENCE [LARGE SCALE GENOMIC DNA]</scope>
    <source>
        <strain evidence="9 10">NLcol2</strain>
    </source>
</reference>
<accession>A0ABU5MSS8</accession>
<dbReference type="SMART" id="SM00448">
    <property type="entry name" value="REC"/>
    <property type="match status" value="1"/>
</dbReference>
<dbReference type="InterPro" id="IPR025662">
    <property type="entry name" value="Sigma_54_int_dom_ATP-bd_1"/>
</dbReference>
<dbReference type="Proteomes" id="UP001290861">
    <property type="component" value="Unassembled WGS sequence"/>
</dbReference>
<dbReference type="SUPFAM" id="SSF52540">
    <property type="entry name" value="P-loop containing nucleoside triphosphate hydrolases"/>
    <property type="match status" value="1"/>
</dbReference>
<dbReference type="SMART" id="SM00382">
    <property type="entry name" value="AAA"/>
    <property type="match status" value="1"/>
</dbReference>
<evidence type="ECO:0000259" key="7">
    <source>
        <dbReference type="PROSITE" id="PS50045"/>
    </source>
</evidence>
<dbReference type="PANTHER" id="PTHR32071:SF99">
    <property type="entry name" value="TRANSCRIPTIONAL REGULATORY PROTEIN"/>
    <property type="match status" value="1"/>
</dbReference>
<evidence type="ECO:0000313" key="9">
    <source>
        <dbReference type="EMBL" id="MDZ8117261.1"/>
    </source>
</evidence>
<dbReference type="InterPro" id="IPR002197">
    <property type="entry name" value="HTH_Fis"/>
</dbReference>
<dbReference type="PROSITE" id="PS00675">
    <property type="entry name" value="SIGMA54_INTERACT_1"/>
    <property type="match status" value="1"/>
</dbReference>
<dbReference type="Pfam" id="PF02954">
    <property type="entry name" value="HTH_8"/>
    <property type="match status" value="1"/>
</dbReference>
<keyword evidence="5" id="KW-0804">Transcription</keyword>
<dbReference type="PROSITE" id="PS00688">
    <property type="entry name" value="SIGMA54_INTERACT_3"/>
    <property type="match status" value="1"/>
</dbReference>
<dbReference type="Pfam" id="PF00072">
    <property type="entry name" value="Response_reg"/>
    <property type="match status" value="1"/>
</dbReference>
<evidence type="ECO:0000256" key="2">
    <source>
        <dbReference type="ARBA" id="ARBA00022840"/>
    </source>
</evidence>
<evidence type="ECO:0000256" key="4">
    <source>
        <dbReference type="ARBA" id="ARBA00023125"/>
    </source>
</evidence>
<dbReference type="SUPFAM" id="SSF52172">
    <property type="entry name" value="CheY-like"/>
    <property type="match status" value="1"/>
</dbReference>
<dbReference type="Gene3D" id="3.40.50.2300">
    <property type="match status" value="1"/>
</dbReference>
<dbReference type="InterPro" id="IPR009057">
    <property type="entry name" value="Homeodomain-like_sf"/>
</dbReference>
<keyword evidence="1" id="KW-0547">Nucleotide-binding</keyword>
<dbReference type="SUPFAM" id="SSF46689">
    <property type="entry name" value="Homeodomain-like"/>
    <property type="match status" value="1"/>
</dbReference>
<feature type="modified residue" description="4-aspartylphosphate" evidence="6">
    <location>
        <position position="60"/>
    </location>
</feature>
<protein>
    <submittedName>
        <fullName evidence="9">Sigma-54 dependent transcriptional regulator</fullName>
    </submittedName>
</protein>
<dbReference type="InterPro" id="IPR001789">
    <property type="entry name" value="Sig_transdc_resp-reg_receiver"/>
</dbReference>
<keyword evidence="3" id="KW-0805">Transcription regulation</keyword>
<dbReference type="Pfam" id="PF00158">
    <property type="entry name" value="Sigma54_activat"/>
    <property type="match status" value="1"/>
</dbReference>
<dbReference type="InterPro" id="IPR025944">
    <property type="entry name" value="Sigma_54_int_dom_CS"/>
</dbReference>
<dbReference type="Pfam" id="PF25601">
    <property type="entry name" value="AAA_lid_14"/>
    <property type="match status" value="1"/>
</dbReference>
<dbReference type="InterPro" id="IPR002078">
    <property type="entry name" value="Sigma_54_int"/>
</dbReference>
<dbReference type="InterPro" id="IPR058031">
    <property type="entry name" value="AAA_lid_NorR"/>
</dbReference>
<dbReference type="Gene3D" id="3.40.50.300">
    <property type="entry name" value="P-loop containing nucleotide triphosphate hydrolases"/>
    <property type="match status" value="1"/>
</dbReference>
<sequence length="460" mass="51334">MGKTESFTDIKVLVVEDDDLLRRVMYDRLTASECEVMAADSLHDAHRLLASASFDIMITDIRLPDGSGLDLLEEQREAAPEMAIVVMTAFADVDTAVSALKQGAFDYLSKPFEDEQLYKILRNLKDKSKLTRKVETLKDYSLREFEGFVQFDQMIGTSAMTEIFNMAGRVAKSGATVLILGESGAGKGMLSKAIHRSSPRVKEPFVEINCSAIPEHLLESELFGYESGAFTDAKNKKLGLFEVAEGGTIFLDEIGDMDLALQAKVLKVLEDREFRRLGALRPTQVDVRIIAATNRNLKELVKEGTFREDLFYRLSVVPIKVPPLRNHPNSIEPMANYFLQLFAKQMGRVVQGFEADALSMLRAYNWPGNVRELRNVIERGLILSDGDYIKASALNLDVGAAPASAEEGSNLTELLPLAEIEKRHIKRVLKTLEGNRKAAAEVLQIHRTTLYKKIEVYELG</sequence>
<dbReference type="InterPro" id="IPR027417">
    <property type="entry name" value="P-loop_NTPase"/>
</dbReference>
<dbReference type="PROSITE" id="PS50110">
    <property type="entry name" value="RESPONSE_REGULATORY"/>
    <property type="match status" value="1"/>
</dbReference>
<dbReference type="EMBL" id="JARVCO010000002">
    <property type="protein sequence ID" value="MDZ8117261.1"/>
    <property type="molecule type" value="Genomic_DNA"/>
</dbReference>